<reference evidence="2 3" key="1">
    <citation type="journal article" date="2008" name="Nature">
        <title>The Trichoplax genome and the nature of placozoans.</title>
        <authorList>
            <person name="Srivastava M."/>
            <person name="Begovic E."/>
            <person name="Chapman J."/>
            <person name="Putnam N.H."/>
            <person name="Hellsten U."/>
            <person name="Kawashima T."/>
            <person name="Kuo A."/>
            <person name="Mitros T."/>
            <person name="Salamov A."/>
            <person name="Carpenter M.L."/>
            <person name="Signorovitch A.Y."/>
            <person name="Moreno M.A."/>
            <person name="Kamm K."/>
            <person name="Grimwood J."/>
            <person name="Schmutz J."/>
            <person name="Shapiro H."/>
            <person name="Grigoriev I.V."/>
            <person name="Buss L.W."/>
            <person name="Schierwater B."/>
            <person name="Dellaporta S.L."/>
            <person name="Rokhsar D.S."/>
        </authorList>
    </citation>
    <scope>NUCLEOTIDE SEQUENCE [LARGE SCALE GENOMIC DNA]</scope>
    <source>
        <strain evidence="2 3">Grell-BS-1999</strain>
    </source>
</reference>
<protein>
    <recommendedName>
        <fullName evidence="4">FZ domain-containing protein</fullName>
    </recommendedName>
</protein>
<feature type="chain" id="PRO_5002797440" description="FZ domain-containing protein" evidence="1">
    <location>
        <begin position="23"/>
        <end position="280"/>
    </location>
</feature>
<gene>
    <name evidence="2" type="ORF">TRIADDRAFT_62413</name>
</gene>
<dbReference type="CTD" id="6759591"/>
<dbReference type="HOGENOM" id="CLU_995090_0_0_1"/>
<sequence length="280" mass="32124">MSENWQVLFLCILLCFGTGARTQENTTVLYAMERSRCVEFELRHSTLNLGSKSISLYAASQSQLLFDEIVGLAVDAITLNETSSCGNDIRKLIVDLLYPTCSSKPAQLKYQPSQCLANNPKCRQVIQQSNFAFLLEICHNKQNTTVYQNSTTCNIQLTTLCKPLYQQNMRMPTYMAELALLGLRIYQRGLQKFNSLTNEQPQAKDYQFYCLHLPLCNLNNNSDNLWFQRYSILPNQQDRIVNMLQPIAVPSNTVFTRQDSIKIYNIPVRGVQILNTEFQF</sequence>
<proteinExistence type="predicted"/>
<organism evidence="2 3">
    <name type="scientific">Trichoplax adhaerens</name>
    <name type="common">Trichoplax reptans</name>
    <dbReference type="NCBI Taxonomy" id="10228"/>
    <lineage>
        <taxon>Eukaryota</taxon>
        <taxon>Metazoa</taxon>
        <taxon>Placozoa</taxon>
        <taxon>Uniplacotomia</taxon>
        <taxon>Trichoplacea</taxon>
        <taxon>Trichoplacidae</taxon>
        <taxon>Trichoplax</taxon>
    </lineage>
</organism>
<accession>B3SDQ6</accession>
<dbReference type="Proteomes" id="UP000009022">
    <property type="component" value="Unassembled WGS sequence"/>
</dbReference>
<evidence type="ECO:0000313" key="2">
    <source>
        <dbReference type="EMBL" id="EDV19138.1"/>
    </source>
</evidence>
<name>B3SDQ6_TRIAD</name>
<dbReference type="InParanoid" id="B3SDQ6"/>
<keyword evidence="3" id="KW-1185">Reference proteome</keyword>
<dbReference type="EMBL" id="DS985284">
    <property type="protein sequence ID" value="EDV19138.1"/>
    <property type="molecule type" value="Genomic_DNA"/>
</dbReference>
<dbReference type="RefSeq" id="XP_002118371.1">
    <property type="nucleotide sequence ID" value="XM_002118335.1"/>
</dbReference>
<dbReference type="KEGG" id="tad:TRIADDRAFT_62413"/>
<dbReference type="AlphaFoldDB" id="B3SDQ6"/>
<feature type="signal peptide" evidence="1">
    <location>
        <begin position="1"/>
        <end position="22"/>
    </location>
</feature>
<evidence type="ECO:0000313" key="3">
    <source>
        <dbReference type="Proteomes" id="UP000009022"/>
    </source>
</evidence>
<evidence type="ECO:0000256" key="1">
    <source>
        <dbReference type="SAM" id="SignalP"/>
    </source>
</evidence>
<keyword evidence="1" id="KW-0732">Signal</keyword>
<dbReference type="GeneID" id="6759591"/>
<evidence type="ECO:0008006" key="4">
    <source>
        <dbReference type="Google" id="ProtNLM"/>
    </source>
</evidence>